<dbReference type="Proteomes" id="UP000654075">
    <property type="component" value="Unassembled WGS sequence"/>
</dbReference>
<feature type="compositionally biased region" description="Low complexity" evidence="1">
    <location>
        <begin position="42"/>
        <end position="67"/>
    </location>
</feature>
<evidence type="ECO:0000256" key="1">
    <source>
        <dbReference type="SAM" id="MobiDB-lite"/>
    </source>
</evidence>
<feature type="region of interest" description="Disordered" evidence="1">
    <location>
        <begin position="109"/>
        <end position="163"/>
    </location>
</feature>
<organism evidence="2 3">
    <name type="scientific">Polarella glacialis</name>
    <name type="common">Dinoflagellate</name>
    <dbReference type="NCBI Taxonomy" id="89957"/>
    <lineage>
        <taxon>Eukaryota</taxon>
        <taxon>Sar</taxon>
        <taxon>Alveolata</taxon>
        <taxon>Dinophyceae</taxon>
        <taxon>Suessiales</taxon>
        <taxon>Suessiaceae</taxon>
        <taxon>Polarella</taxon>
    </lineage>
</organism>
<feature type="region of interest" description="Disordered" evidence="1">
    <location>
        <begin position="21"/>
        <end position="88"/>
    </location>
</feature>
<evidence type="ECO:0000313" key="3">
    <source>
        <dbReference type="Proteomes" id="UP000654075"/>
    </source>
</evidence>
<reference evidence="2" key="1">
    <citation type="submission" date="2021-02" db="EMBL/GenBank/DDBJ databases">
        <authorList>
            <person name="Dougan E. K."/>
            <person name="Rhodes N."/>
            <person name="Thang M."/>
            <person name="Chan C."/>
        </authorList>
    </citation>
    <scope>NUCLEOTIDE SEQUENCE</scope>
</reference>
<feature type="compositionally biased region" description="Low complexity" evidence="1">
    <location>
        <begin position="114"/>
        <end position="145"/>
    </location>
</feature>
<accession>A0A813GI88</accession>
<protein>
    <submittedName>
        <fullName evidence="2">Uncharacterized protein</fullName>
    </submittedName>
</protein>
<sequence>MAVHKLCEIKCCKYQWEKKGHRDFPTSNRAKVSSAEIHKQQETTNKTTTTTQHRQQEQAPQPHQQQQKQRRTRQKTPRHTKPEAVRLVQPITDEVRQCFRAVSCAPQPKEMAMTTRQQQKQPTAQQHQHNNNNNNHTTTATTPAAENNSHSQKAAATKKQQQRINVRCTQVLLSIREN</sequence>
<dbReference type="AlphaFoldDB" id="A0A813GI88"/>
<feature type="compositionally biased region" description="Basic residues" evidence="1">
    <location>
        <begin position="68"/>
        <end position="79"/>
    </location>
</feature>
<dbReference type="EMBL" id="CAJNNV010028248">
    <property type="protein sequence ID" value="CAE8623815.1"/>
    <property type="molecule type" value="Genomic_DNA"/>
</dbReference>
<comment type="caution">
    <text evidence="2">The sequence shown here is derived from an EMBL/GenBank/DDBJ whole genome shotgun (WGS) entry which is preliminary data.</text>
</comment>
<name>A0A813GI88_POLGL</name>
<proteinExistence type="predicted"/>
<evidence type="ECO:0000313" key="2">
    <source>
        <dbReference type="EMBL" id="CAE8623815.1"/>
    </source>
</evidence>
<keyword evidence="3" id="KW-1185">Reference proteome</keyword>
<gene>
    <name evidence="2" type="ORF">PGLA1383_LOCUS41027</name>
</gene>